<dbReference type="CDD" id="cd00077">
    <property type="entry name" value="HDc"/>
    <property type="match status" value="1"/>
</dbReference>
<evidence type="ECO:0000313" key="3">
    <source>
        <dbReference type="Proteomes" id="UP000290608"/>
    </source>
</evidence>
<dbReference type="Pfam" id="PF01966">
    <property type="entry name" value="HD"/>
    <property type="match status" value="1"/>
</dbReference>
<organism evidence="2 3">
    <name type="scientific">Leeuwenhoekiella marinoflava</name>
    <dbReference type="NCBI Taxonomy" id="988"/>
    <lineage>
        <taxon>Bacteria</taxon>
        <taxon>Pseudomonadati</taxon>
        <taxon>Bacteroidota</taxon>
        <taxon>Flavobacteriia</taxon>
        <taxon>Flavobacteriales</taxon>
        <taxon>Flavobacteriaceae</taxon>
        <taxon>Leeuwenhoekiella</taxon>
    </lineage>
</organism>
<dbReference type="EMBL" id="QOVL01000004">
    <property type="protein sequence ID" value="RXG32164.1"/>
    <property type="molecule type" value="Genomic_DNA"/>
</dbReference>
<dbReference type="Pfam" id="PF19276">
    <property type="entry name" value="HD_assoc_2"/>
    <property type="match status" value="1"/>
</dbReference>
<dbReference type="GO" id="GO:0008832">
    <property type="term" value="F:dGTPase activity"/>
    <property type="evidence" value="ECO:0007669"/>
    <property type="project" value="TreeGrafter"/>
</dbReference>
<dbReference type="STRING" id="1122159.SAMN02745246_01190"/>
<dbReference type="InterPro" id="IPR003607">
    <property type="entry name" value="HD/PDEase_dom"/>
</dbReference>
<reference evidence="2 3" key="1">
    <citation type="submission" date="2018-07" db="EMBL/GenBank/DDBJ databases">
        <title>Leeuwenhoekiella genomics.</title>
        <authorList>
            <person name="Tahon G."/>
            <person name="Willems A."/>
        </authorList>
    </citation>
    <scope>NUCLEOTIDE SEQUENCE [LARGE SCALE GENOMIC DNA]</scope>
    <source>
        <strain evidence="2 3">LMG 1345</strain>
    </source>
</reference>
<dbReference type="GO" id="GO:0006203">
    <property type="term" value="P:dGTP catabolic process"/>
    <property type="evidence" value="ECO:0007669"/>
    <property type="project" value="TreeGrafter"/>
</dbReference>
<evidence type="ECO:0000313" key="2">
    <source>
        <dbReference type="EMBL" id="RXG32164.1"/>
    </source>
</evidence>
<dbReference type="PANTHER" id="PTHR11373">
    <property type="entry name" value="DEOXYNUCLEOSIDE TRIPHOSPHATE TRIPHOSPHOHYDROLASE"/>
    <property type="match status" value="1"/>
</dbReference>
<protein>
    <recommendedName>
        <fullName evidence="1">HD/PDEase domain-containing protein</fullName>
    </recommendedName>
</protein>
<dbReference type="Proteomes" id="UP000290608">
    <property type="component" value="Unassembled WGS sequence"/>
</dbReference>
<dbReference type="RefSeq" id="WP_073098201.1">
    <property type="nucleotide sequence ID" value="NZ_JBALUR010000001.1"/>
</dbReference>
<sequence>MKTSNKLTIINDPIYGFITIPKGLIFDLIEHKYFQRLRRISQMGMSYLVYPGAHHTRFHHAIGCLHIMRKALEKLEQKGVEISEDEKQAAMIAILLHDIGHGPFSHAMENSIVEDVHHEQISLQFMQALNEEFNGSLTLALNVFKGSYHRPFLHQLVSGQLDMDRTDYLKRDSFYTGMAEGNINTDRILAMLHVKNDELMVEEKGIYTIEKFLVARRLMYWQVYLHKTSLVAEQILVRVLMRAKELTQMGVDLPASKPLAFFLKKKNAEGVFDQYALEVFSLLDDYDIISAMKAWCDEEDFVLSRLCKIIIDRRLPRIKIKKKPFKSEFIKTEKERVKEQYNISEEEAGYFVFTGAITNQAYTFKKEAINILTKKGKVVDVISASDQLSLKALSKVITKNYICYPKHLN</sequence>
<dbReference type="SUPFAM" id="SSF109604">
    <property type="entry name" value="HD-domain/PDEase-like"/>
    <property type="match status" value="1"/>
</dbReference>
<comment type="caution">
    <text evidence="2">The sequence shown here is derived from an EMBL/GenBank/DDBJ whole genome shotgun (WGS) entry which is preliminary data.</text>
</comment>
<dbReference type="PANTHER" id="PTHR11373:SF4">
    <property type="entry name" value="DEOXYNUCLEOSIDE TRIPHOSPHATE TRIPHOSPHOHYDROLASE SAMHD1"/>
    <property type="match status" value="1"/>
</dbReference>
<dbReference type="AlphaFoldDB" id="A0A4Q0PNZ6"/>
<evidence type="ECO:0000259" key="1">
    <source>
        <dbReference type="SMART" id="SM00471"/>
    </source>
</evidence>
<dbReference type="InterPro" id="IPR006674">
    <property type="entry name" value="HD_domain"/>
</dbReference>
<proteinExistence type="predicted"/>
<dbReference type="InterPro" id="IPR045509">
    <property type="entry name" value="HD_assoc_2"/>
</dbReference>
<accession>A0A4Q0PNZ6</accession>
<name>A0A4Q0PNZ6_9FLAO</name>
<dbReference type="SMART" id="SM00471">
    <property type="entry name" value="HDc"/>
    <property type="match status" value="1"/>
</dbReference>
<feature type="domain" description="HD/PDEase" evidence="1">
    <location>
        <begin position="53"/>
        <end position="178"/>
    </location>
</feature>
<dbReference type="InterPro" id="IPR050135">
    <property type="entry name" value="dGTPase-like"/>
</dbReference>
<dbReference type="Gene3D" id="1.10.3210.10">
    <property type="entry name" value="Hypothetical protein af1432"/>
    <property type="match status" value="1"/>
</dbReference>
<gene>
    <name evidence="2" type="ORF">DSL99_969</name>
</gene>